<accession>A0ABP0ULA0</accession>
<reference evidence="1" key="1">
    <citation type="submission" date="2024-02" db="EMBL/GenBank/DDBJ databases">
        <authorList>
            <consortium name="ELIXIR-Norway"/>
            <consortium name="Elixir Norway"/>
        </authorList>
    </citation>
    <scope>NUCLEOTIDE SEQUENCE</scope>
</reference>
<name>A0ABP0ULA0_9BRYO</name>
<gene>
    <name evidence="1" type="ORF">CSSPTR1EN2_LOCUS16978</name>
</gene>
<dbReference type="Proteomes" id="UP001497512">
    <property type="component" value="Chromosome 4"/>
</dbReference>
<evidence type="ECO:0000313" key="1">
    <source>
        <dbReference type="EMBL" id="CAK9223731.1"/>
    </source>
</evidence>
<protein>
    <submittedName>
        <fullName evidence="1">Uncharacterized protein</fullName>
    </submittedName>
</protein>
<sequence length="96" mass="11134">MKKKKRYFVLVPHNEKKQSVAFKILLSTELGATLHFQDFCCTGFPCRSSQQICRDRERSSFCVDPVLEMRTRRFCALEGIEIWQQRTLGASDDASN</sequence>
<evidence type="ECO:0000313" key="2">
    <source>
        <dbReference type="Proteomes" id="UP001497512"/>
    </source>
</evidence>
<organism evidence="1 2">
    <name type="scientific">Sphagnum troendelagicum</name>
    <dbReference type="NCBI Taxonomy" id="128251"/>
    <lineage>
        <taxon>Eukaryota</taxon>
        <taxon>Viridiplantae</taxon>
        <taxon>Streptophyta</taxon>
        <taxon>Embryophyta</taxon>
        <taxon>Bryophyta</taxon>
        <taxon>Sphagnophytina</taxon>
        <taxon>Sphagnopsida</taxon>
        <taxon>Sphagnales</taxon>
        <taxon>Sphagnaceae</taxon>
        <taxon>Sphagnum</taxon>
    </lineage>
</organism>
<dbReference type="EMBL" id="OZ019896">
    <property type="protein sequence ID" value="CAK9223731.1"/>
    <property type="molecule type" value="Genomic_DNA"/>
</dbReference>
<proteinExistence type="predicted"/>
<keyword evidence="2" id="KW-1185">Reference proteome</keyword>